<organism evidence="1 2">
    <name type="scientific">Hoyosella altamirensis</name>
    <dbReference type="NCBI Taxonomy" id="616997"/>
    <lineage>
        <taxon>Bacteria</taxon>
        <taxon>Bacillati</taxon>
        <taxon>Actinomycetota</taxon>
        <taxon>Actinomycetes</taxon>
        <taxon>Mycobacteriales</taxon>
        <taxon>Hoyosellaceae</taxon>
        <taxon>Hoyosella</taxon>
    </lineage>
</organism>
<dbReference type="Proteomes" id="UP000567922">
    <property type="component" value="Unassembled WGS sequence"/>
</dbReference>
<dbReference type="AlphaFoldDB" id="A0A839RIN2"/>
<comment type="caution">
    <text evidence="1">The sequence shown here is derived from an EMBL/GenBank/DDBJ whole genome shotgun (WGS) entry which is preliminary data.</text>
</comment>
<dbReference type="RefSeq" id="WP_064439766.1">
    <property type="nucleotide sequence ID" value="NZ_BDDI01000005.1"/>
</dbReference>
<reference evidence="1 2" key="1">
    <citation type="submission" date="2020-08" db="EMBL/GenBank/DDBJ databases">
        <title>Sequencing the genomes of 1000 actinobacteria strains.</title>
        <authorList>
            <person name="Klenk H.-P."/>
        </authorList>
    </citation>
    <scope>NUCLEOTIDE SEQUENCE [LARGE SCALE GENOMIC DNA]</scope>
    <source>
        <strain evidence="1 2">DSM 45258</strain>
    </source>
</reference>
<evidence type="ECO:0000313" key="1">
    <source>
        <dbReference type="EMBL" id="MBB3036139.1"/>
    </source>
</evidence>
<name>A0A839RIN2_9ACTN</name>
<dbReference type="OrthoDB" id="9837731at2"/>
<evidence type="ECO:0000313" key="2">
    <source>
        <dbReference type="Proteomes" id="UP000567922"/>
    </source>
</evidence>
<accession>A0A839RIN2</accession>
<sequence length="147" mass="15327">MIIVSTAVASSVAEGAGREFVWSWVDHMGGSGMGESHGTSDNAHLRAVLDSVKSHPGAEPLMVESGSSVLAEQWNVGRGSGRLAAEVVGLDDCLLAELGDVVAKRTGPVKVRWARGEVLSHYQAKAAQLAACSTTVRQEIRGTLASC</sequence>
<keyword evidence="2" id="KW-1185">Reference proteome</keyword>
<dbReference type="EMBL" id="JACHWS010000001">
    <property type="protein sequence ID" value="MBB3036139.1"/>
    <property type="molecule type" value="Genomic_DNA"/>
</dbReference>
<protein>
    <submittedName>
        <fullName evidence="1">Uncharacterized protein</fullName>
    </submittedName>
</protein>
<gene>
    <name evidence="1" type="ORF">FHU29_000573</name>
</gene>
<proteinExistence type="predicted"/>